<name>A0A2T3B2L9_AMORE</name>
<dbReference type="RefSeq" id="XP_024721135.1">
    <property type="nucleotide sequence ID" value="XM_024867555.1"/>
</dbReference>
<dbReference type="EMBL" id="KZ679011">
    <property type="protein sequence ID" value="PSS18783.1"/>
    <property type="molecule type" value="Genomic_DNA"/>
</dbReference>
<feature type="compositionally biased region" description="Low complexity" evidence="1">
    <location>
        <begin position="254"/>
        <end position="264"/>
    </location>
</feature>
<dbReference type="OrthoDB" id="5154006at2759"/>
<dbReference type="AlphaFoldDB" id="A0A2T3B2L9"/>
<evidence type="ECO:0000313" key="2">
    <source>
        <dbReference type="EMBL" id="PSS18783.1"/>
    </source>
</evidence>
<dbReference type="CDD" id="cd00167">
    <property type="entry name" value="SANT"/>
    <property type="match status" value="1"/>
</dbReference>
<feature type="region of interest" description="Disordered" evidence="1">
    <location>
        <begin position="172"/>
        <end position="207"/>
    </location>
</feature>
<feature type="region of interest" description="Disordered" evidence="1">
    <location>
        <begin position="221"/>
        <end position="264"/>
    </location>
</feature>
<feature type="compositionally biased region" description="Basic and acidic residues" evidence="1">
    <location>
        <begin position="103"/>
        <end position="124"/>
    </location>
</feature>
<organism evidence="2 3">
    <name type="scientific">Amorphotheca resinae ATCC 22711</name>
    <dbReference type="NCBI Taxonomy" id="857342"/>
    <lineage>
        <taxon>Eukaryota</taxon>
        <taxon>Fungi</taxon>
        <taxon>Dikarya</taxon>
        <taxon>Ascomycota</taxon>
        <taxon>Pezizomycotina</taxon>
        <taxon>Leotiomycetes</taxon>
        <taxon>Helotiales</taxon>
        <taxon>Amorphothecaceae</taxon>
        <taxon>Amorphotheca</taxon>
    </lineage>
</organism>
<feature type="compositionally biased region" description="Basic and acidic residues" evidence="1">
    <location>
        <begin position="141"/>
        <end position="152"/>
    </location>
</feature>
<feature type="compositionally biased region" description="Basic and acidic residues" evidence="1">
    <location>
        <begin position="59"/>
        <end position="95"/>
    </location>
</feature>
<accession>A0A2T3B2L9</accession>
<evidence type="ECO:0000313" key="3">
    <source>
        <dbReference type="Proteomes" id="UP000241818"/>
    </source>
</evidence>
<dbReference type="GeneID" id="36575636"/>
<dbReference type="Proteomes" id="UP000241818">
    <property type="component" value="Unassembled WGS sequence"/>
</dbReference>
<dbReference type="InterPro" id="IPR001005">
    <property type="entry name" value="SANT/Myb"/>
</dbReference>
<reference evidence="2 3" key="1">
    <citation type="journal article" date="2018" name="New Phytol.">
        <title>Comparative genomics and transcriptomics depict ericoid mycorrhizal fungi as versatile saprotrophs and plant mutualists.</title>
        <authorList>
            <person name="Martino E."/>
            <person name="Morin E."/>
            <person name="Grelet G.A."/>
            <person name="Kuo A."/>
            <person name="Kohler A."/>
            <person name="Daghino S."/>
            <person name="Barry K.W."/>
            <person name="Cichocki N."/>
            <person name="Clum A."/>
            <person name="Dockter R.B."/>
            <person name="Hainaut M."/>
            <person name="Kuo R.C."/>
            <person name="LaButti K."/>
            <person name="Lindahl B.D."/>
            <person name="Lindquist E.A."/>
            <person name="Lipzen A."/>
            <person name="Khouja H.R."/>
            <person name="Magnuson J."/>
            <person name="Murat C."/>
            <person name="Ohm R.A."/>
            <person name="Singer S.W."/>
            <person name="Spatafora J.W."/>
            <person name="Wang M."/>
            <person name="Veneault-Fourrey C."/>
            <person name="Henrissat B."/>
            <person name="Grigoriev I.V."/>
            <person name="Martin F.M."/>
            <person name="Perotto S."/>
        </authorList>
    </citation>
    <scope>NUCLEOTIDE SEQUENCE [LARGE SCALE GENOMIC DNA]</scope>
    <source>
        <strain evidence="2 3">ATCC 22711</strain>
    </source>
</reference>
<feature type="region of interest" description="Disordered" evidence="1">
    <location>
        <begin position="46"/>
        <end position="152"/>
    </location>
</feature>
<protein>
    <recommendedName>
        <fullName evidence="4">Myb-like domain-containing protein</fullName>
    </recommendedName>
</protein>
<proteinExistence type="predicted"/>
<sequence>MSPRGRDKVALSFTNWILGGSLLCDASRKSSIRHSSGHHVIISEVDRKGNEIEVITPSKGKDKSKDNKSSDEPKEDPVSTKENLEKDSDSSEKPVKYCTCNERSGKEDDTPGNDDKKEDPKSNEQEPVMSGGLGGGWTAEQDQKIKEMKSENKSWKEIAAVVGGSKKALQNRFKELQKEQQEGEKTDAGGIGATAGGEGQGGNDVDAGGLDFSTLFLDDDFGDIGESNNKAPGSGDTEQGKEKKHDAGGQSKENQQNNNNDQSNYIYEGYQDQQYPGRLRINEVWSRDDCEILEYLEGRYREHKWLHMQANFFNLTGRMVPAEIIQQKFKDDEYPCTDY</sequence>
<dbReference type="STRING" id="857342.A0A2T3B2L9"/>
<evidence type="ECO:0008006" key="4">
    <source>
        <dbReference type="Google" id="ProtNLM"/>
    </source>
</evidence>
<feature type="compositionally biased region" description="Gly residues" evidence="1">
    <location>
        <begin position="189"/>
        <end position="202"/>
    </location>
</feature>
<evidence type="ECO:0000256" key="1">
    <source>
        <dbReference type="SAM" id="MobiDB-lite"/>
    </source>
</evidence>
<keyword evidence="3" id="KW-1185">Reference proteome</keyword>
<feature type="compositionally biased region" description="Basic and acidic residues" evidence="1">
    <location>
        <begin position="238"/>
        <end position="247"/>
    </location>
</feature>
<feature type="compositionally biased region" description="Basic and acidic residues" evidence="1">
    <location>
        <begin position="172"/>
        <end position="187"/>
    </location>
</feature>
<dbReference type="InParanoid" id="A0A2T3B2L9"/>
<gene>
    <name evidence="2" type="ORF">M430DRAFT_42423</name>
</gene>